<evidence type="ECO:0000313" key="6">
    <source>
        <dbReference type="EMBL" id="HAC30504.1"/>
    </source>
</evidence>
<accession>A0A3B8WJR0</accession>
<dbReference type="Gene3D" id="1.20.120.960">
    <property type="entry name" value="Histidine kinase NarX, sensor domain"/>
    <property type="match status" value="1"/>
</dbReference>
<dbReference type="CDD" id="cd19408">
    <property type="entry name" value="NarX_NarQ_sensor"/>
    <property type="match status" value="1"/>
</dbReference>
<evidence type="ECO:0000256" key="2">
    <source>
        <dbReference type="ARBA" id="ARBA00022692"/>
    </source>
</evidence>
<protein>
    <submittedName>
        <fullName evidence="6">Histidine kinase</fullName>
    </submittedName>
</protein>
<comment type="caution">
    <text evidence="6">The sequence shown here is derived from an EMBL/GenBank/DDBJ whole genome shotgun (WGS) entry which is preliminary data.</text>
</comment>
<gene>
    <name evidence="6" type="ORF">DCF82_22265</name>
</gene>
<keyword evidence="6" id="KW-0418">Kinase</keyword>
<dbReference type="InterPro" id="IPR042295">
    <property type="entry name" value="NarX-like_N_sf"/>
</dbReference>
<keyword evidence="6" id="KW-0808">Transferase</keyword>
<proteinExistence type="predicted"/>
<reference evidence="6 7" key="1">
    <citation type="journal article" date="2018" name="Nat. Biotechnol.">
        <title>A standardized bacterial taxonomy based on genome phylogeny substantially revises the tree of life.</title>
        <authorList>
            <person name="Parks D.H."/>
            <person name="Chuvochina M."/>
            <person name="Waite D.W."/>
            <person name="Rinke C."/>
            <person name="Skarshewski A."/>
            <person name="Chaumeil P.A."/>
            <person name="Hugenholtz P."/>
        </authorList>
    </citation>
    <scope>NUCLEOTIDE SEQUENCE [LARGE SCALE GENOMIC DNA]</scope>
    <source>
        <strain evidence="6">UBA9049</strain>
    </source>
</reference>
<dbReference type="Proteomes" id="UP000261325">
    <property type="component" value="Unassembled WGS sequence"/>
</dbReference>
<dbReference type="EMBL" id="DLYI01000305">
    <property type="protein sequence ID" value="HAC30504.1"/>
    <property type="molecule type" value="Genomic_DNA"/>
</dbReference>
<feature type="domain" description="NarX-like N-terminal" evidence="5">
    <location>
        <begin position="32"/>
        <end position="117"/>
    </location>
</feature>
<feature type="non-terminal residue" evidence="6">
    <location>
        <position position="117"/>
    </location>
</feature>
<dbReference type="GO" id="GO:0016020">
    <property type="term" value="C:membrane"/>
    <property type="evidence" value="ECO:0007669"/>
    <property type="project" value="UniProtKB-SubCell"/>
</dbReference>
<keyword evidence="4" id="KW-0472">Membrane</keyword>
<dbReference type="InterPro" id="IPR029095">
    <property type="entry name" value="NarX-like_N"/>
</dbReference>
<name>A0A3B8WJR0_MARNT</name>
<evidence type="ECO:0000259" key="5">
    <source>
        <dbReference type="Pfam" id="PF13675"/>
    </source>
</evidence>
<evidence type="ECO:0000256" key="4">
    <source>
        <dbReference type="ARBA" id="ARBA00023136"/>
    </source>
</evidence>
<evidence type="ECO:0000256" key="3">
    <source>
        <dbReference type="ARBA" id="ARBA00022989"/>
    </source>
</evidence>
<evidence type="ECO:0000313" key="7">
    <source>
        <dbReference type="Proteomes" id="UP000261325"/>
    </source>
</evidence>
<evidence type="ECO:0000256" key="1">
    <source>
        <dbReference type="ARBA" id="ARBA00004141"/>
    </source>
</evidence>
<keyword evidence="3" id="KW-1133">Transmembrane helix</keyword>
<sequence>MTSRSPLVNRLAVIIGAIVLTAIVSMATTLAVSNSIEGNATAINLAGSLRMGAFQLVARSATEDYRNGQRAILERIAEYEERLKAPAITRSLPGTDDHPLLQQYRRVNEQWTNQLRP</sequence>
<keyword evidence="2" id="KW-0812">Transmembrane</keyword>
<dbReference type="Pfam" id="PF13675">
    <property type="entry name" value="PilJ"/>
    <property type="match status" value="1"/>
</dbReference>
<comment type="subcellular location">
    <subcellularLocation>
        <location evidence="1">Membrane</location>
        <topology evidence="1">Multi-pass membrane protein</topology>
    </subcellularLocation>
</comment>
<organism evidence="6 7">
    <name type="scientific">Marinobacter nauticus</name>
    <name type="common">Marinobacter hydrocarbonoclasticus</name>
    <name type="synonym">Marinobacter aquaeolei</name>
    <dbReference type="NCBI Taxonomy" id="2743"/>
    <lineage>
        <taxon>Bacteria</taxon>
        <taxon>Pseudomonadati</taxon>
        <taxon>Pseudomonadota</taxon>
        <taxon>Gammaproteobacteria</taxon>
        <taxon>Pseudomonadales</taxon>
        <taxon>Marinobacteraceae</taxon>
        <taxon>Marinobacter</taxon>
    </lineage>
</organism>
<dbReference type="AlphaFoldDB" id="A0A3B8WJR0"/>
<dbReference type="GO" id="GO:0016301">
    <property type="term" value="F:kinase activity"/>
    <property type="evidence" value="ECO:0007669"/>
    <property type="project" value="UniProtKB-KW"/>
</dbReference>